<name>G1TB44_RABIT</name>
<evidence type="ECO:0000256" key="2">
    <source>
        <dbReference type="ARBA" id="ARBA00022792"/>
    </source>
</evidence>
<feature type="binding site" evidence="6">
    <location>
        <position position="363"/>
    </location>
    <ligand>
        <name>Zn(2+)</name>
        <dbReference type="ChEBI" id="CHEBI:29105"/>
    </ligand>
</feature>
<dbReference type="SMR" id="G1TB44"/>
<reference evidence="8" key="2">
    <citation type="submission" date="2025-08" db="UniProtKB">
        <authorList>
            <consortium name="Ensembl"/>
        </authorList>
    </citation>
    <scope>IDENTIFICATION</scope>
    <source>
        <strain evidence="8">Thorbecke</strain>
    </source>
</reference>
<dbReference type="Pfam" id="PF05019">
    <property type="entry name" value="Coq4"/>
    <property type="match status" value="1"/>
</dbReference>
<comment type="catalytic activity">
    <reaction evidence="6">
        <text>4-hydroxy-3-methoxy-5-(all-trans-decaprenyl)benzoate + H(+) = 2-methoxy-6-(all-trans-decaprenyl)phenol + CO2</text>
        <dbReference type="Rhea" id="RHEA:81275"/>
        <dbReference type="ChEBI" id="CHEBI:15378"/>
        <dbReference type="ChEBI" id="CHEBI:16526"/>
        <dbReference type="ChEBI" id="CHEBI:50774"/>
        <dbReference type="ChEBI" id="CHEBI:62796"/>
        <dbReference type="EC" id="4.1.1.130"/>
    </reaction>
</comment>
<dbReference type="UniPathway" id="UPA00232"/>
<accession>G1TB44</accession>
<dbReference type="PANTHER" id="PTHR12922:SF7">
    <property type="entry name" value="UBIQUINONE BIOSYNTHESIS PROTEIN COQ4 HOMOLOG, MITOCHONDRIAL"/>
    <property type="match status" value="1"/>
</dbReference>
<dbReference type="HAMAP" id="MF_03111">
    <property type="entry name" value="Coq4"/>
    <property type="match status" value="1"/>
</dbReference>
<dbReference type="Bgee" id="ENSOCUG00000016196">
    <property type="expression patterns" value="Expressed in heart and 19 other cell types or tissues"/>
</dbReference>
<reference evidence="8" key="3">
    <citation type="submission" date="2025-09" db="UniProtKB">
        <authorList>
            <consortium name="Ensembl"/>
        </authorList>
    </citation>
    <scope>IDENTIFICATION</scope>
    <source>
        <strain evidence="8">Thorbecke</strain>
    </source>
</reference>
<gene>
    <name evidence="6" type="primary">COQ4</name>
</gene>
<evidence type="ECO:0000256" key="3">
    <source>
        <dbReference type="ARBA" id="ARBA00023128"/>
    </source>
</evidence>
<feature type="binding site" evidence="6">
    <location>
        <position position="366"/>
    </location>
    <ligand>
        <name>Zn(2+)</name>
        <dbReference type="ChEBI" id="CHEBI:29105"/>
    </ligand>
</feature>
<dbReference type="GO" id="GO:0120539">
    <property type="term" value="F:4-hydroxy-3-methoxy-5-polyprenylbenzoate decarboxylase activity"/>
    <property type="evidence" value="ECO:0007669"/>
    <property type="project" value="UniProtKB-EC"/>
</dbReference>
<dbReference type="InterPro" id="IPR007715">
    <property type="entry name" value="Coq4"/>
</dbReference>
<evidence type="ECO:0000256" key="5">
    <source>
        <dbReference type="ARBA" id="ARBA00023239"/>
    </source>
</evidence>
<keyword evidence="6" id="KW-0862">Zinc</keyword>
<feature type="compositionally biased region" description="Basic and acidic residues" evidence="7">
    <location>
        <begin position="1"/>
        <end position="11"/>
    </location>
</feature>
<dbReference type="eggNOG" id="KOG3244">
    <property type="taxonomic scope" value="Eukaryota"/>
</dbReference>
<evidence type="ECO:0000256" key="1">
    <source>
        <dbReference type="ARBA" id="ARBA00022688"/>
    </source>
</evidence>
<protein>
    <recommendedName>
        <fullName evidence="6">Ubiquinone biosynthesis protein COQ4 homolog, mitochondrial</fullName>
    </recommendedName>
    <alternativeName>
        <fullName evidence="6">4-hydroxy-3-methoxy-5-polyprenylbenzoate decarboxylase</fullName>
        <ecNumber evidence="6">4.1.1.130</ecNumber>
    </alternativeName>
    <alternativeName>
        <fullName evidence="6">Coenzyme Q biosynthesis protein 4 homolog</fullName>
    </alternativeName>
</protein>
<dbReference type="GO" id="GO:0031314">
    <property type="term" value="C:extrinsic component of mitochondrial inner membrane"/>
    <property type="evidence" value="ECO:0007669"/>
    <property type="project" value="UniProtKB-UniRule"/>
</dbReference>
<dbReference type="STRING" id="9986.ENSOCUP00000013921"/>
<keyword evidence="4 6" id="KW-0472">Membrane</keyword>
<keyword evidence="5 6" id="KW-0456">Lyase</keyword>
<dbReference type="InParanoid" id="G1TB44"/>
<dbReference type="PaxDb" id="9986-ENSOCUP00000013921"/>
<dbReference type="Ensembl" id="ENSOCUT00000016195.3">
    <property type="protein sequence ID" value="ENSOCUP00000013921.3"/>
    <property type="gene ID" value="ENSOCUG00000016196.4"/>
</dbReference>
<comment type="similarity">
    <text evidence="6">Belongs to the COQ4 family.</text>
</comment>
<keyword evidence="6" id="KW-0479">Metal-binding</keyword>
<dbReference type="InterPro" id="IPR027540">
    <property type="entry name" value="Coq4_euk"/>
</dbReference>
<dbReference type="EC" id="4.1.1.130" evidence="6"/>
<comment type="subunit">
    <text evidence="6">Component of a multi-subunit COQ enzyme complex, composed of at least COQ3, COQ4, COQ5, COQ6, COQ7 and COQ9.</text>
</comment>
<reference evidence="8 9" key="1">
    <citation type="journal article" date="2011" name="Nature">
        <title>A high-resolution map of human evolutionary constraint using 29 mammals.</title>
        <authorList>
            <person name="Lindblad-Toh K."/>
            <person name="Garber M."/>
            <person name="Zuk O."/>
            <person name="Lin M.F."/>
            <person name="Parker B.J."/>
            <person name="Washietl S."/>
            <person name="Kheradpour P."/>
            <person name="Ernst J."/>
            <person name="Jordan G."/>
            <person name="Mauceli E."/>
            <person name="Ward L.D."/>
            <person name="Lowe C.B."/>
            <person name="Holloway A.K."/>
            <person name="Clamp M."/>
            <person name="Gnerre S."/>
            <person name="Alfoldi J."/>
            <person name="Beal K."/>
            <person name="Chang J."/>
            <person name="Clawson H."/>
            <person name="Cuff J."/>
            <person name="Di Palma F."/>
            <person name="Fitzgerald S."/>
            <person name="Flicek P."/>
            <person name="Guttman M."/>
            <person name="Hubisz M.J."/>
            <person name="Jaffe D.B."/>
            <person name="Jungreis I."/>
            <person name="Kent W.J."/>
            <person name="Kostka D."/>
            <person name="Lara M."/>
            <person name="Martins A.L."/>
            <person name="Massingham T."/>
            <person name="Moltke I."/>
            <person name="Raney B.J."/>
            <person name="Rasmussen M.D."/>
            <person name="Robinson J."/>
            <person name="Stark A."/>
            <person name="Vilella A.J."/>
            <person name="Wen J."/>
            <person name="Xie X."/>
            <person name="Zody M.C."/>
            <person name="Baldwin J."/>
            <person name="Bloom T."/>
            <person name="Chin C.W."/>
            <person name="Heiman D."/>
            <person name="Nicol R."/>
            <person name="Nusbaum C."/>
            <person name="Young S."/>
            <person name="Wilkinson J."/>
            <person name="Worley K.C."/>
            <person name="Kovar C.L."/>
            <person name="Muzny D.M."/>
            <person name="Gibbs R.A."/>
            <person name="Cree A."/>
            <person name="Dihn H.H."/>
            <person name="Fowler G."/>
            <person name="Jhangiani S."/>
            <person name="Joshi V."/>
            <person name="Lee S."/>
            <person name="Lewis L.R."/>
            <person name="Nazareth L.V."/>
            <person name="Okwuonu G."/>
            <person name="Santibanez J."/>
            <person name="Warren W.C."/>
            <person name="Mardis E.R."/>
            <person name="Weinstock G.M."/>
            <person name="Wilson R.K."/>
            <person name="Delehaunty K."/>
            <person name="Dooling D."/>
            <person name="Fronik C."/>
            <person name="Fulton L."/>
            <person name="Fulton B."/>
            <person name="Graves T."/>
            <person name="Minx P."/>
            <person name="Sodergren E."/>
            <person name="Birney E."/>
            <person name="Margulies E.H."/>
            <person name="Herrero J."/>
            <person name="Green E.D."/>
            <person name="Haussler D."/>
            <person name="Siepel A."/>
            <person name="Goldman N."/>
            <person name="Pollard K.S."/>
            <person name="Pedersen J.S."/>
            <person name="Lander E.S."/>
            <person name="Kellis M."/>
        </authorList>
    </citation>
    <scope>NUCLEOTIDE SEQUENCE [LARGE SCALE GENOMIC DNA]</scope>
    <source>
        <strain evidence="9">Thorbecke</strain>
    </source>
</reference>
<keyword evidence="9" id="KW-1185">Reference proteome</keyword>
<keyword evidence="2 6" id="KW-0999">Mitochondrion inner membrane</keyword>
<dbReference type="GO" id="GO:0008270">
    <property type="term" value="F:zinc ion binding"/>
    <property type="evidence" value="ECO:0007669"/>
    <property type="project" value="UniProtKB-UniRule"/>
</dbReference>
<sequence>PRGLIHREEPVQPRQAGSPHACTREPQAGPKSGLSAEVPYGPAPKCGPYNGRRHALRPEAVLILLCPGTTRGGGGSRTRHGAAELAVCRLLWRHFLWVRSNGASLVSVEAGGTQVAGVSFSYLVKPSSVRATRLPFHRAEALQAASRPFDLSDAPSQPGGACVPPRPPGRGRPLPWRRCCAGCAPSAGCRAARRPLQARAAGPSWGCESPGPPLTAAFFLSRRCAPPGREPWRRPAVPGPHSHVPAAEALLAAGSAAMALYDPYRHDMVAVLGETTGRRTLKVLRDQMRRSPEGAQILQERPRISLSTLDLGKLRSLPDGSLGREYLHFLDVNRVSPDTRAPTRFVDDEELAYVIQRYREVHDMLHTLLGMPTNILGEIVVKWFEAVQTGLPMCILGALFGPIRLSAPRLRVLVSELIPWAVQNGRRAPCVLNLYYERRWEQPLSALRAELGITAPPRDVQRLAQA</sequence>
<dbReference type="GeneTree" id="ENSGT00390000003828"/>
<organism evidence="8 9">
    <name type="scientific">Oryctolagus cuniculus</name>
    <name type="common">Rabbit</name>
    <dbReference type="NCBI Taxonomy" id="9986"/>
    <lineage>
        <taxon>Eukaryota</taxon>
        <taxon>Metazoa</taxon>
        <taxon>Chordata</taxon>
        <taxon>Craniata</taxon>
        <taxon>Vertebrata</taxon>
        <taxon>Euteleostomi</taxon>
        <taxon>Mammalia</taxon>
        <taxon>Eutheria</taxon>
        <taxon>Euarchontoglires</taxon>
        <taxon>Glires</taxon>
        <taxon>Lagomorpha</taxon>
        <taxon>Leporidae</taxon>
        <taxon>Oryctolagus</taxon>
    </lineage>
</organism>
<keyword evidence="1 6" id="KW-0831">Ubiquinone biosynthesis</keyword>
<evidence type="ECO:0000313" key="8">
    <source>
        <dbReference type="Ensembl" id="ENSOCUP00000013921.3"/>
    </source>
</evidence>
<evidence type="ECO:0000313" key="9">
    <source>
        <dbReference type="Proteomes" id="UP000001811"/>
    </source>
</evidence>
<comment type="cofactor">
    <cofactor evidence="6">
        <name>Zn(2+)</name>
        <dbReference type="ChEBI" id="CHEBI:29105"/>
    </cofactor>
</comment>
<comment type="subcellular location">
    <subcellularLocation>
        <location evidence="6">Mitochondrion inner membrane</location>
        <topology evidence="6">Peripheral membrane protein</topology>
        <orientation evidence="6">Matrix side</orientation>
    </subcellularLocation>
</comment>
<proteinExistence type="inferred from homology"/>
<feature type="binding site" evidence="6">
    <location>
        <position position="362"/>
    </location>
    <ligand>
        <name>Zn(2+)</name>
        <dbReference type="ChEBI" id="CHEBI:29105"/>
    </ligand>
</feature>
<keyword evidence="3 6" id="KW-0496">Mitochondrion</keyword>
<dbReference type="FunCoup" id="G1TB44">
    <property type="interactions" value="193"/>
</dbReference>
<feature type="region of interest" description="Disordered" evidence="7">
    <location>
        <begin position="1"/>
        <end position="39"/>
    </location>
</feature>
<dbReference type="PANTHER" id="PTHR12922">
    <property type="entry name" value="UBIQUINONE BIOSYNTHESIS PROTEIN"/>
    <property type="match status" value="1"/>
</dbReference>
<evidence type="ECO:0000256" key="6">
    <source>
        <dbReference type="HAMAP-Rule" id="MF_03111"/>
    </source>
</evidence>
<comment type="pathway">
    <text evidence="6">Cofactor biosynthesis; ubiquinone biosynthesis.</text>
</comment>
<dbReference type="Proteomes" id="UP000001811">
    <property type="component" value="Unplaced"/>
</dbReference>
<comment type="function">
    <text evidence="6">Lyase that catalyzes the C1-decarboxylation of 4-hydroxy-3-methoxy-5-(all-trans-decaprenyl)benzoic acid into 2-methoxy-6-(all-trans-decaprenyl)phenol during ubiquinone biosynthesis.</text>
</comment>
<feature type="binding site" evidence="6">
    <location>
        <position position="378"/>
    </location>
    <ligand>
        <name>Zn(2+)</name>
        <dbReference type="ChEBI" id="CHEBI:29105"/>
    </ligand>
</feature>
<evidence type="ECO:0000256" key="7">
    <source>
        <dbReference type="SAM" id="MobiDB-lite"/>
    </source>
</evidence>
<dbReference type="HOGENOM" id="CLU_061241_1_1_1"/>
<evidence type="ECO:0000256" key="4">
    <source>
        <dbReference type="ARBA" id="ARBA00023136"/>
    </source>
</evidence>
<feature type="region of interest" description="Disordered" evidence="7">
    <location>
        <begin position="149"/>
        <end position="168"/>
    </location>
</feature>
<dbReference type="AlphaFoldDB" id="G1TB44"/>